<reference evidence="2" key="1">
    <citation type="journal article" date="2017" name="Nature">
        <title>The genome of Chenopodium quinoa.</title>
        <authorList>
            <person name="Jarvis D.E."/>
            <person name="Ho Y.S."/>
            <person name="Lightfoot D.J."/>
            <person name="Schmoeckel S.M."/>
            <person name="Li B."/>
            <person name="Borm T.J.A."/>
            <person name="Ohyanagi H."/>
            <person name="Mineta K."/>
            <person name="Michell C.T."/>
            <person name="Saber N."/>
            <person name="Kharbatia N.M."/>
            <person name="Rupper R.R."/>
            <person name="Sharp A.R."/>
            <person name="Dally N."/>
            <person name="Boughton B.A."/>
            <person name="Woo Y.H."/>
            <person name="Gao G."/>
            <person name="Schijlen E.G.W.M."/>
            <person name="Guo X."/>
            <person name="Momin A.A."/>
            <person name="Negrao S."/>
            <person name="Al-Babili S."/>
            <person name="Gehring C."/>
            <person name="Roessner U."/>
            <person name="Jung C."/>
            <person name="Murphy K."/>
            <person name="Arold S.T."/>
            <person name="Gojobori T."/>
            <person name="van der Linden C.G."/>
            <person name="van Loo E.N."/>
            <person name="Jellen E.N."/>
            <person name="Maughan P.J."/>
            <person name="Tester M."/>
        </authorList>
    </citation>
    <scope>NUCLEOTIDE SEQUENCE [LARGE SCALE GENOMIC DNA]</scope>
    <source>
        <strain evidence="2">cv. PI 614886</strain>
    </source>
</reference>
<dbReference type="Gramene" id="AUR62029001-RA">
    <property type="protein sequence ID" value="AUR62029001-RA:cds"/>
    <property type="gene ID" value="AUR62029001"/>
</dbReference>
<evidence type="ECO:0000313" key="3">
    <source>
        <dbReference type="Proteomes" id="UP000596660"/>
    </source>
</evidence>
<evidence type="ECO:0000313" key="2">
    <source>
        <dbReference type="EnsemblPlants" id="AUR62029001-RA:cds"/>
    </source>
</evidence>
<evidence type="ECO:0000256" key="1">
    <source>
        <dbReference type="SAM" id="MobiDB-lite"/>
    </source>
</evidence>
<dbReference type="Proteomes" id="UP000596660">
    <property type="component" value="Unplaced"/>
</dbReference>
<dbReference type="EnsemblPlants" id="AUR62029001-RA">
    <property type="protein sequence ID" value="AUR62029001-RA:cds"/>
    <property type="gene ID" value="AUR62029001"/>
</dbReference>
<organism evidence="2 3">
    <name type="scientific">Chenopodium quinoa</name>
    <name type="common">Quinoa</name>
    <dbReference type="NCBI Taxonomy" id="63459"/>
    <lineage>
        <taxon>Eukaryota</taxon>
        <taxon>Viridiplantae</taxon>
        <taxon>Streptophyta</taxon>
        <taxon>Embryophyta</taxon>
        <taxon>Tracheophyta</taxon>
        <taxon>Spermatophyta</taxon>
        <taxon>Magnoliopsida</taxon>
        <taxon>eudicotyledons</taxon>
        <taxon>Gunneridae</taxon>
        <taxon>Pentapetalae</taxon>
        <taxon>Caryophyllales</taxon>
        <taxon>Chenopodiaceae</taxon>
        <taxon>Chenopodioideae</taxon>
        <taxon>Atripliceae</taxon>
        <taxon>Chenopodium</taxon>
    </lineage>
</organism>
<feature type="compositionally biased region" description="Low complexity" evidence="1">
    <location>
        <begin position="209"/>
        <end position="222"/>
    </location>
</feature>
<dbReference type="AlphaFoldDB" id="A0A803MG99"/>
<feature type="compositionally biased region" description="Low complexity" evidence="1">
    <location>
        <begin position="240"/>
        <end position="254"/>
    </location>
</feature>
<feature type="region of interest" description="Disordered" evidence="1">
    <location>
        <begin position="1"/>
        <end position="20"/>
    </location>
</feature>
<feature type="compositionally biased region" description="Basic and acidic residues" evidence="1">
    <location>
        <begin position="274"/>
        <end position="283"/>
    </location>
</feature>
<reference evidence="2" key="2">
    <citation type="submission" date="2021-03" db="UniProtKB">
        <authorList>
            <consortium name="EnsemblPlants"/>
        </authorList>
    </citation>
    <scope>IDENTIFICATION</scope>
</reference>
<keyword evidence="3" id="KW-1185">Reference proteome</keyword>
<protein>
    <submittedName>
        <fullName evidence="2">Uncharacterized protein</fullName>
    </submittedName>
</protein>
<sequence>MDLQNEPRAPGVDSGCRASDAQVRSQTMHILKICWGERVEENSHLMAEFILDDFGPIMQASQLYNIHLNLRMQYANTVYSAALVDGLVWSTYPTTLIIAGYTYNTIKETLSALSELQPEHVRLLLTMVNNRQQDNMTETGDIFVLRDVKFYENEFPYVHKSDSISTNVSIEGMSNDNVGVDQDFLDELEHILEVSEDSLVPENPPSPPVHAADPTATATAAPRNLHRRPPADSAPPRSPPAASSAEATITATPSDSSPMADPNSTSTSSIDMGRGQRERHPPSWHRDYIAYTISLPSCL</sequence>
<name>A0A803MG99_CHEQI</name>
<accession>A0A803MG99</accession>
<feature type="region of interest" description="Disordered" evidence="1">
    <location>
        <begin position="197"/>
        <end position="283"/>
    </location>
</feature>
<proteinExistence type="predicted"/>